<evidence type="ECO:0000313" key="3">
    <source>
        <dbReference type="Proteomes" id="UP000649753"/>
    </source>
</evidence>
<dbReference type="PANTHER" id="PTHR44103">
    <property type="entry name" value="PROPROTEIN CONVERTASE P"/>
    <property type="match status" value="1"/>
</dbReference>
<dbReference type="RefSeq" id="WP_192767977.1">
    <property type="nucleotide sequence ID" value="NZ_JADBEB010000001.1"/>
</dbReference>
<name>A0A927M512_9ACTN</name>
<keyword evidence="1" id="KW-0732">Signal</keyword>
<evidence type="ECO:0000313" key="2">
    <source>
        <dbReference type="EMBL" id="MBE1488283.1"/>
    </source>
</evidence>
<dbReference type="Pfam" id="PF13517">
    <property type="entry name" value="FG-GAP_3"/>
    <property type="match status" value="1"/>
</dbReference>
<dbReference type="InterPro" id="IPR028994">
    <property type="entry name" value="Integrin_alpha_N"/>
</dbReference>
<proteinExistence type="predicted"/>
<dbReference type="Proteomes" id="UP000649753">
    <property type="component" value="Unassembled WGS sequence"/>
</dbReference>
<dbReference type="AlphaFoldDB" id="A0A927M512"/>
<evidence type="ECO:0008006" key="4">
    <source>
        <dbReference type="Google" id="ProtNLM"/>
    </source>
</evidence>
<reference evidence="2" key="1">
    <citation type="submission" date="2020-10" db="EMBL/GenBank/DDBJ databases">
        <title>Sequencing the genomes of 1000 actinobacteria strains.</title>
        <authorList>
            <person name="Klenk H.-P."/>
        </authorList>
    </citation>
    <scope>NUCLEOTIDE SEQUENCE</scope>
    <source>
        <strain evidence="2">DSM 46832</strain>
    </source>
</reference>
<dbReference type="SUPFAM" id="SSF69318">
    <property type="entry name" value="Integrin alpha N-terminal domain"/>
    <property type="match status" value="1"/>
</dbReference>
<dbReference type="InterPro" id="IPR013517">
    <property type="entry name" value="FG-GAP"/>
</dbReference>
<gene>
    <name evidence="2" type="ORF">H4W31_003921</name>
</gene>
<organism evidence="2 3">
    <name type="scientific">Plantactinospora soyae</name>
    <dbReference type="NCBI Taxonomy" id="1544732"/>
    <lineage>
        <taxon>Bacteria</taxon>
        <taxon>Bacillati</taxon>
        <taxon>Actinomycetota</taxon>
        <taxon>Actinomycetes</taxon>
        <taxon>Micromonosporales</taxon>
        <taxon>Micromonosporaceae</taxon>
        <taxon>Plantactinospora</taxon>
    </lineage>
</organism>
<sequence length="357" mass="38340">MWKRRFAVLVSAVLLGSLTFVVPVRAGGLNDSIWADLNGDRRLDLIHPGSSSDHQQCAISVQWGGTGAVEEHPYLPPGAQVPVSHCPDMGVAVDLGGNGSTELIVGSFHGGPVGAQGSIFVLRNFVPEVLESSEIQLNEIGTADFNGDRRTDVFWWTNQGAGFVTYLNTAAGQLSYGPIQQDQGEINDHQVADFDGNGAMDALVAFHTATTEPSMGVVVIFDDGTKAWLHQGDDGGWTAEVVDANADGRPDVQTSEGLFLNRGNRTFGTGPIANDDLAHAYRTTAKVIKVRDNDVASPSAILNIVVPPKYGFLTSHDSRYEVVYQRTAAHKLQDSFVYRLAQDGLTDTGTVTVKMKD</sequence>
<evidence type="ECO:0000256" key="1">
    <source>
        <dbReference type="ARBA" id="ARBA00022729"/>
    </source>
</evidence>
<comment type="caution">
    <text evidence="2">The sequence shown here is derived from an EMBL/GenBank/DDBJ whole genome shotgun (WGS) entry which is preliminary data.</text>
</comment>
<keyword evidence="3" id="KW-1185">Reference proteome</keyword>
<dbReference type="EMBL" id="JADBEB010000001">
    <property type="protein sequence ID" value="MBE1488283.1"/>
    <property type="molecule type" value="Genomic_DNA"/>
</dbReference>
<dbReference type="PANTHER" id="PTHR44103:SF1">
    <property type="entry name" value="PROPROTEIN CONVERTASE P"/>
    <property type="match status" value="1"/>
</dbReference>
<accession>A0A927M512</accession>
<protein>
    <recommendedName>
        <fullName evidence="4">VCBS repeat-containing protein</fullName>
    </recommendedName>
</protein>